<dbReference type="Pfam" id="PF20083">
    <property type="entry name" value="DUF6477"/>
    <property type="match status" value="1"/>
</dbReference>
<sequence>MTDLNAALNTLKRPRLLVRAARHGLSDYNRTRDLRRIAGRNAAPGSRALIKSLVEKEESFEITRKDGCATYSIARHIEVLVALMAELRLMSEARRSA</sequence>
<dbReference type="AlphaFoldDB" id="A0A6N6JCM8"/>
<dbReference type="RefSeq" id="WP_159804634.1">
    <property type="nucleotide sequence ID" value="NZ_BLJE01000001.1"/>
</dbReference>
<keyword evidence="2" id="KW-1185">Reference proteome</keyword>
<name>A0A6N6JCM8_9RHOB</name>
<comment type="caution">
    <text evidence="1">The sequence shown here is derived from an EMBL/GenBank/DDBJ whole genome shotgun (WGS) entry which is preliminary data.</text>
</comment>
<proteinExistence type="predicted"/>
<protein>
    <submittedName>
        <fullName evidence="1">Uncharacterized protein</fullName>
    </submittedName>
</protein>
<dbReference type="Proteomes" id="UP000436822">
    <property type="component" value="Unassembled WGS sequence"/>
</dbReference>
<evidence type="ECO:0000313" key="2">
    <source>
        <dbReference type="Proteomes" id="UP000436822"/>
    </source>
</evidence>
<reference evidence="1 2" key="1">
    <citation type="submission" date="2019-12" db="EMBL/GenBank/DDBJ databases">
        <title>Litoreibacter badius sp. nov., a novel bacteriochlorophyll a-containing bacterium in the genus Litoreibacter.</title>
        <authorList>
            <person name="Kanamuro M."/>
            <person name="Takabe Y."/>
            <person name="Mori K."/>
            <person name="Takaichi S."/>
            <person name="Hanada S."/>
        </authorList>
    </citation>
    <scope>NUCLEOTIDE SEQUENCE [LARGE SCALE GENOMIC DNA]</scope>
    <source>
        <strain evidence="1 2">K6</strain>
    </source>
</reference>
<dbReference type="OrthoDB" id="7875218at2"/>
<evidence type="ECO:0000313" key="1">
    <source>
        <dbReference type="EMBL" id="GFE63727.1"/>
    </source>
</evidence>
<dbReference type="EMBL" id="BLJE01000001">
    <property type="protein sequence ID" value="GFE63727.1"/>
    <property type="molecule type" value="Genomic_DNA"/>
</dbReference>
<dbReference type="InterPro" id="IPR045516">
    <property type="entry name" value="DUF6477"/>
</dbReference>
<accession>A0A6N6JCM8</accession>
<organism evidence="1 2">
    <name type="scientific">Litoreibacter roseus</name>
    <dbReference type="NCBI Taxonomy" id="2601869"/>
    <lineage>
        <taxon>Bacteria</taxon>
        <taxon>Pseudomonadati</taxon>
        <taxon>Pseudomonadota</taxon>
        <taxon>Alphaproteobacteria</taxon>
        <taxon>Rhodobacterales</taxon>
        <taxon>Roseobacteraceae</taxon>
        <taxon>Litoreibacter</taxon>
    </lineage>
</organism>
<gene>
    <name evidence="1" type="ORF">KIN_08010</name>
</gene>